<feature type="region of interest" description="Disordered" evidence="7">
    <location>
        <begin position="49"/>
        <end position="70"/>
    </location>
</feature>
<comment type="cofactor">
    <cofactor evidence="1">
        <name>[4Fe-4S] cluster</name>
        <dbReference type="ChEBI" id="CHEBI:49883"/>
    </cofactor>
</comment>
<evidence type="ECO:0000256" key="3">
    <source>
        <dbReference type="ARBA" id="ARBA00006179"/>
    </source>
</evidence>
<gene>
    <name evidence="8" type="ORF">Taro_016169</name>
</gene>
<dbReference type="EMBL" id="NMUH01000710">
    <property type="protein sequence ID" value="MQL83662.1"/>
    <property type="molecule type" value="Genomic_DNA"/>
</dbReference>
<reference evidence="8" key="1">
    <citation type="submission" date="2017-07" db="EMBL/GenBank/DDBJ databases">
        <title>Taro Niue Genome Assembly and Annotation.</title>
        <authorList>
            <person name="Atibalentja N."/>
            <person name="Keating K."/>
            <person name="Fields C.J."/>
        </authorList>
    </citation>
    <scope>NUCLEOTIDE SEQUENCE</scope>
    <source>
        <strain evidence="8">Niue_2</strain>
        <tissue evidence="8">Leaf</tissue>
    </source>
</reference>
<evidence type="ECO:0000256" key="6">
    <source>
        <dbReference type="ARBA" id="ARBA00023014"/>
    </source>
</evidence>
<dbReference type="NCBIfam" id="TIGR00322">
    <property type="entry name" value="diphth2_R"/>
    <property type="match status" value="1"/>
</dbReference>
<dbReference type="GO" id="GO:0051536">
    <property type="term" value="F:iron-sulfur cluster binding"/>
    <property type="evidence" value="ECO:0007669"/>
    <property type="project" value="UniProtKB-KW"/>
</dbReference>
<keyword evidence="4" id="KW-0479">Metal-binding</keyword>
<comment type="similarity">
    <text evidence="3">Belongs to the DPH1/DPH2 family. DPH2 subfamily.</text>
</comment>
<dbReference type="Proteomes" id="UP000652761">
    <property type="component" value="Unassembled WGS sequence"/>
</dbReference>
<evidence type="ECO:0008006" key="10">
    <source>
        <dbReference type="Google" id="ProtNLM"/>
    </source>
</evidence>
<dbReference type="GO" id="GO:0090560">
    <property type="term" value="F:2-(3-amino-3-carboxypropyl)histidine synthase activity"/>
    <property type="evidence" value="ECO:0007669"/>
    <property type="project" value="InterPro"/>
</dbReference>
<protein>
    <recommendedName>
        <fullName evidence="10">2-(3-amino-3-carboxypropyl)histidine synthase subunit 2</fullName>
    </recommendedName>
</protein>
<dbReference type="FunFam" id="3.40.50.11860:FF:000001">
    <property type="entry name" value="2-(3-amino-3-carboxypropyl)histidine synthase subunit 2"/>
    <property type="match status" value="1"/>
</dbReference>
<dbReference type="InterPro" id="IPR016435">
    <property type="entry name" value="DPH1/DPH2"/>
</dbReference>
<comment type="pathway">
    <text evidence="2">Protein modification; peptidyl-diphthamide biosynthesis.</text>
</comment>
<accession>A0A843UD69</accession>
<dbReference type="Gene3D" id="3.40.50.11860">
    <property type="entry name" value="Diphthamide synthesis DPH1/DPH2 domain 3"/>
    <property type="match status" value="1"/>
</dbReference>
<keyword evidence="9" id="KW-1185">Reference proteome</keyword>
<evidence type="ECO:0000313" key="9">
    <source>
        <dbReference type="Proteomes" id="UP000652761"/>
    </source>
</evidence>
<keyword evidence="6" id="KW-0411">Iron-sulfur</keyword>
<evidence type="ECO:0000256" key="2">
    <source>
        <dbReference type="ARBA" id="ARBA00005156"/>
    </source>
</evidence>
<dbReference type="GO" id="GO:0046872">
    <property type="term" value="F:metal ion binding"/>
    <property type="evidence" value="ECO:0007669"/>
    <property type="project" value="UniProtKB-KW"/>
</dbReference>
<organism evidence="8 9">
    <name type="scientific">Colocasia esculenta</name>
    <name type="common">Wild taro</name>
    <name type="synonym">Arum esculentum</name>
    <dbReference type="NCBI Taxonomy" id="4460"/>
    <lineage>
        <taxon>Eukaryota</taxon>
        <taxon>Viridiplantae</taxon>
        <taxon>Streptophyta</taxon>
        <taxon>Embryophyta</taxon>
        <taxon>Tracheophyta</taxon>
        <taxon>Spermatophyta</taxon>
        <taxon>Magnoliopsida</taxon>
        <taxon>Liliopsida</taxon>
        <taxon>Araceae</taxon>
        <taxon>Aroideae</taxon>
        <taxon>Colocasieae</taxon>
        <taxon>Colocasia</taxon>
    </lineage>
</organism>
<dbReference type="PANTHER" id="PTHR10762:SF2">
    <property type="entry name" value="2-(3-AMINO-3-CARBOXYPROPYL)HISTIDINE SYNTHASE SUBUNIT 2"/>
    <property type="match status" value="1"/>
</dbReference>
<evidence type="ECO:0000256" key="4">
    <source>
        <dbReference type="ARBA" id="ARBA00022723"/>
    </source>
</evidence>
<feature type="non-terminal residue" evidence="8">
    <location>
        <position position="1"/>
    </location>
</feature>
<evidence type="ECO:0000256" key="7">
    <source>
        <dbReference type="SAM" id="MobiDB-lite"/>
    </source>
</evidence>
<name>A0A843UD69_COLES</name>
<feature type="compositionally biased region" description="Basic and acidic residues" evidence="7">
    <location>
        <begin position="50"/>
        <end position="70"/>
    </location>
</feature>
<dbReference type="AlphaFoldDB" id="A0A843UD69"/>
<dbReference type="InterPro" id="IPR042265">
    <property type="entry name" value="DPH1/DPH2_3"/>
</dbReference>
<evidence type="ECO:0000256" key="5">
    <source>
        <dbReference type="ARBA" id="ARBA00023004"/>
    </source>
</evidence>
<comment type="caution">
    <text evidence="8">The sequence shown here is derived from an EMBL/GenBank/DDBJ whole genome shotgun (WGS) entry which is preliminary data.</text>
</comment>
<proteinExistence type="inferred from homology"/>
<dbReference type="Pfam" id="PF01866">
    <property type="entry name" value="Diphthamide_syn"/>
    <property type="match status" value="1"/>
</dbReference>
<keyword evidence="5" id="KW-0408">Iron</keyword>
<dbReference type="SFLD" id="SFLDS00032">
    <property type="entry name" value="Radical_SAM_3-amino-3-carboxyp"/>
    <property type="match status" value="1"/>
</dbReference>
<evidence type="ECO:0000313" key="8">
    <source>
        <dbReference type="EMBL" id="MQL83662.1"/>
    </source>
</evidence>
<dbReference type="PANTHER" id="PTHR10762">
    <property type="entry name" value="DIPHTHAMIDE BIOSYNTHESIS PROTEIN"/>
    <property type="match status" value="1"/>
</dbReference>
<dbReference type="GO" id="GO:0017183">
    <property type="term" value="P:protein histidyl modification to diphthamide"/>
    <property type="evidence" value="ECO:0007669"/>
    <property type="project" value="InterPro"/>
</dbReference>
<evidence type="ECO:0000256" key="1">
    <source>
        <dbReference type="ARBA" id="ARBA00001966"/>
    </source>
</evidence>
<sequence>LQVLFGLEFAHVVNTIKTEILKKVAESDGSVPVPIVAEVTCSYINPSKVHQSEKDQHGSEDHTVRRKYMKPETDQINKLESDGFYNLGGLTWHLPASHKMEQYLLFWIGCDNPAFANVILMFNGCETVRYDASENCLVEDVNHHKRVLKRRYYLVERAKDANIVGIVVGTLAVAGYLHIVQQMKQLIEEAGKKSYTLLMGRPNPAKLANFPECDVFIYVSCAQTALLDSKEFLAPVITPFEAMLAFQRGSRWTGEYVIEFSNLMSSFKVEDQKGKEEEEARFSFFQGGYVEDVRLKAVNGEEQERSIVLAEATQALSLKQEDAHAILFKGKAQSAAEFFSARSYRGLEMQYDNSLPQSVVIGRTGRAAGYTDEK</sequence>
<dbReference type="OrthoDB" id="449241at2759"/>